<reference evidence="2" key="1">
    <citation type="submission" date="2018-02" db="EMBL/GenBank/DDBJ databases">
        <title>Rhizophora mucronata_Transcriptome.</title>
        <authorList>
            <person name="Meera S.P."/>
            <person name="Sreeshan A."/>
            <person name="Augustine A."/>
        </authorList>
    </citation>
    <scope>NUCLEOTIDE SEQUENCE</scope>
    <source>
        <tissue evidence="2">Leaf</tissue>
    </source>
</reference>
<accession>A0A2P2NIM1</accession>
<keyword evidence="1" id="KW-0812">Transmembrane</keyword>
<dbReference type="EMBL" id="GGEC01061766">
    <property type="protein sequence ID" value="MBX42250.1"/>
    <property type="molecule type" value="Transcribed_RNA"/>
</dbReference>
<sequence>MPVFVWSYLFSCFLIWFWHFIEHIECMQFKIDGNRCSSRHSFLLWPLIVIV</sequence>
<feature type="transmembrane region" description="Helical" evidence="1">
    <location>
        <begin position="6"/>
        <end position="21"/>
    </location>
</feature>
<name>A0A2P2NIM1_RHIMU</name>
<dbReference type="AlphaFoldDB" id="A0A2P2NIM1"/>
<evidence type="ECO:0000256" key="1">
    <source>
        <dbReference type="SAM" id="Phobius"/>
    </source>
</evidence>
<keyword evidence="1" id="KW-1133">Transmembrane helix</keyword>
<evidence type="ECO:0000313" key="2">
    <source>
        <dbReference type="EMBL" id="MBX42250.1"/>
    </source>
</evidence>
<keyword evidence="1" id="KW-0472">Membrane</keyword>
<proteinExistence type="predicted"/>
<organism evidence="2">
    <name type="scientific">Rhizophora mucronata</name>
    <name type="common">Asiatic mangrove</name>
    <dbReference type="NCBI Taxonomy" id="61149"/>
    <lineage>
        <taxon>Eukaryota</taxon>
        <taxon>Viridiplantae</taxon>
        <taxon>Streptophyta</taxon>
        <taxon>Embryophyta</taxon>
        <taxon>Tracheophyta</taxon>
        <taxon>Spermatophyta</taxon>
        <taxon>Magnoliopsida</taxon>
        <taxon>eudicotyledons</taxon>
        <taxon>Gunneridae</taxon>
        <taxon>Pentapetalae</taxon>
        <taxon>rosids</taxon>
        <taxon>fabids</taxon>
        <taxon>Malpighiales</taxon>
        <taxon>Rhizophoraceae</taxon>
        <taxon>Rhizophora</taxon>
    </lineage>
</organism>
<protein>
    <submittedName>
        <fullName evidence="2">Uncharacterized protein</fullName>
    </submittedName>
</protein>